<gene>
    <name evidence="1" type="ORF">SAMN05421786_11513</name>
</gene>
<dbReference type="RefSeq" id="WP_076554102.1">
    <property type="nucleotide sequence ID" value="NZ_FTOL01000015.1"/>
</dbReference>
<keyword evidence="2" id="KW-1185">Reference proteome</keyword>
<dbReference type="OrthoDB" id="9973867at2"/>
<dbReference type="EMBL" id="FTOL01000015">
    <property type="protein sequence ID" value="SIT25484.1"/>
    <property type="molecule type" value="Genomic_DNA"/>
</dbReference>
<accession>A0A1N7QRU3</accession>
<protein>
    <submittedName>
        <fullName evidence="1">Uncharacterized protein</fullName>
    </submittedName>
</protein>
<dbReference type="Proteomes" id="UP000186744">
    <property type="component" value="Unassembled WGS sequence"/>
</dbReference>
<evidence type="ECO:0000313" key="1">
    <source>
        <dbReference type="EMBL" id="SIT25484.1"/>
    </source>
</evidence>
<dbReference type="STRING" id="373668.SAMN05421786_11513"/>
<reference evidence="2" key="1">
    <citation type="submission" date="2017-01" db="EMBL/GenBank/DDBJ databases">
        <authorList>
            <person name="Varghese N."/>
            <person name="Submissions S."/>
        </authorList>
    </citation>
    <scope>NUCLEOTIDE SEQUENCE [LARGE SCALE GENOMIC DNA]</scope>
    <source>
        <strain evidence="2">DSM 18017</strain>
    </source>
</reference>
<proteinExistence type="predicted"/>
<evidence type="ECO:0000313" key="2">
    <source>
        <dbReference type="Proteomes" id="UP000186744"/>
    </source>
</evidence>
<sequence length="126" mass="14327">MSNLSFGEKRLRLNLENKKPGNVFFIQSLTASILNALEDFKNDPRNQDPEQIRLICIAQTEYETAALLAEKAVTDGTEAEKNLVSFGKYLLSNERKESLQYPEGVRGIANLKEVYDSDIKNWQDSQ</sequence>
<organism evidence="1 2">
    <name type="scientific">Chryseobacterium ureilyticum</name>
    <dbReference type="NCBI Taxonomy" id="373668"/>
    <lineage>
        <taxon>Bacteria</taxon>
        <taxon>Pseudomonadati</taxon>
        <taxon>Bacteroidota</taxon>
        <taxon>Flavobacteriia</taxon>
        <taxon>Flavobacteriales</taxon>
        <taxon>Weeksellaceae</taxon>
        <taxon>Chryseobacterium group</taxon>
        <taxon>Chryseobacterium</taxon>
    </lineage>
</organism>
<dbReference type="AlphaFoldDB" id="A0A1N7QRU3"/>
<name>A0A1N7QRU3_9FLAO</name>